<evidence type="ECO:0000256" key="1">
    <source>
        <dbReference type="ARBA" id="ARBA00022975"/>
    </source>
</evidence>
<dbReference type="GO" id="GO:0006145">
    <property type="term" value="P:purine nucleobase catabolic process"/>
    <property type="evidence" value="ECO:0007669"/>
    <property type="project" value="TreeGrafter"/>
</dbReference>
<dbReference type="SUPFAM" id="SSF51338">
    <property type="entry name" value="Composite domain of metallo-dependent hydrolases"/>
    <property type="match status" value="1"/>
</dbReference>
<dbReference type="GO" id="GO:0046872">
    <property type="term" value="F:metal ion binding"/>
    <property type="evidence" value="ECO:0007669"/>
    <property type="project" value="InterPro"/>
</dbReference>
<keyword evidence="3" id="KW-0378">Hydrolase</keyword>
<organism evidence="3">
    <name type="scientific">hydrothermal vent metagenome</name>
    <dbReference type="NCBI Taxonomy" id="652676"/>
    <lineage>
        <taxon>unclassified sequences</taxon>
        <taxon>metagenomes</taxon>
        <taxon>ecological metagenomes</taxon>
    </lineage>
</organism>
<reference evidence="3" key="1">
    <citation type="submission" date="2018-06" db="EMBL/GenBank/DDBJ databases">
        <authorList>
            <person name="Zhirakovskaya E."/>
        </authorList>
    </citation>
    <scope>NUCLEOTIDE SEQUENCE</scope>
</reference>
<keyword evidence="1" id="KW-0665">Pyrimidine biosynthesis</keyword>
<feature type="non-terminal residue" evidence="3">
    <location>
        <position position="300"/>
    </location>
</feature>
<dbReference type="GO" id="GO:0005737">
    <property type="term" value="C:cytoplasm"/>
    <property type="evidence" value="ECO:0007669"/>
    <property type="project" value="TreeGrafter"/>
</dbReference>
<dbReference type="Gene3D" id="2.30.40.10">
    <property type="entry name" value="Urease, subunit C, domain 1"/>
    <property type="match status" value="1"/>
</dbReference>
<dbReference type="InterPro" id="IPR004722">
    <property type="entry name" value="DHOase"/>
</dbReference>
<dbReference type="EC" id="3.5.2.3" evidence="3"/>
<accession>A0A3B1CF27</accession>
<dbReference type="AlphaFoldDB" id="A0A3B1CF27"/>
<protein>
    <submittedName>
        <fullName evidence="3">Dihydroorotase</fullName>
        <ecNumber evidence="3">3.5.2.3</ecNumber>
    </submittedName>
</protein>
<dbReference type="GO" id="GO:0004038">
    <property type="term" value="F:allantoinase activity"/>
    <property type="evidence" value="ECO:0007669"/>
    <property type="project" value="TreeGrafter"/>
</dbReference>
<evidence type="ECO:0000313" key="3">
    <source>
        <dbReference type="EMBL" id="VAX22548.1"/>
    </source>
</evidence>
<dbReference type="PANTHER" id="PTHR43668">
    <property type="entry name" value="ALLANTOINASE"/>
    <property type="match status" value="1"/>
</dbReference>
<dbReference type="InterPro" id="IPR011059">
    <property type="entry name" value="Metal-dep_hydrolase_composite"/>
</dbReference>
<dbReference type="GO" id="GO:0006221">
    <property type="term" value="P:pyrimidine nucleotide biosynthetic process"/>
    <property type="evidence" value="ECO:0007669"/>
    <property type="project" value="UniProtKB-KW"/>
</dbReference>
<dbReference type="Gene3D" id="3.20.20.140">
    <property type="entry name" value="Metal-dependent hydrolases"/>
    <property type="match status" value="1"/>
</dbReference>
<feature type="domain" description="Dihydroorotase catalytic" evidence="2">
    <location>
        <begin position="51"/>
        <end position="238"/>
    </location>
</feature>
<evidence type="ECO:0000259" key="2">
    <source>
        <dbReference type="Pfam" id="PF12890"/>
    </source>
</evidence>
<dbReference type="CDD" id="cd01317">
    <property type="entry name" value="DHOase_IIa"/>
    <property type="match status" value="1"/>
</dbReference>
<gene>
    <name evidence="3" type="ORF">MNBD_NITROSPINAE01-1782</name>
</gene>
<dbReference type="EMBL" id="UOGC01000139">
    <property type="protein sequence ID" value="VAX22548.1"/>
    <property type="molecule type" value="Genomic_DNA"/>
</dbReference>
<dbReference type="Pfam" id="PF12890">
    <property type="entry name" value="DHOase"/>
    <property type="match status" value="1"/>
</dbReference>
<dbReference type="InterPro" id="IPR032466">
    <property type="entry name" value="Metal_Hydrolase"/>
</dbReference>
<dbReference type="InterPro" id="IPR050138">
    <property type="entry name" value="DHOase/Allantoinase_Hydrolase"/>
</dbReference>
<dbReference type="InterPro" id="IPR024403">
    <property type="entry name" value="DHOase_cat"/>
</dbReference>
<dbReference type="PANTHER" id="PTHR43668:SF2">
    <property type="entry name" value="ALLANTOINASE"/>
    <property type="match status" value="1"/>
</dbReference>
<dbReference type="SUPFAM" id="SSF51556">
    <property type="entry name" value="Metallo-dependent hydrolases"/>
    <property type="match status" value="1"/>
</dbReference>
<dbReference type="GO" id="GO:0004151">
    <property type="term" value="F:dihydroorotase activity"/>
    <property type="evidence" value="ECO:0007669"/>
    <property type="project" value="UniProtKB-EC"/>
</dbReference>
<sequence>MPGLLIKNGRVIDPASGVDEVTDVLIEKGVVFKVAKGLRATPGAKVIDAVGKWVTPGLIDMHTHLREPGYEYKETIETGALSAAVGGFTSIACMANTEPVNDCASVTDMITGKAKNAVVNVFPIGAVTQGLKGEKLAEIGEMAERGVVALSDDGKCVMDARLIRLAMEYGSMFGLTVIEHAEDHLLADGGVMNEGAQASRLGLVGQPKAAEDSIVARDIALAEYLGLPIHIAHLSSANSIELIRQAKKRGVKVTGEAAPHHFTLTDACCDGYNTNAKMAPPLRSDKDIDAIKKGLKDGTI</sequence>
<proteinExistence type="predicted"/>
<name>A0A3B1CF27_9ZZZZ</name>